<name>A0A645F8T0_9ZZZZ</name>
<dbReference type="EMBL" id="VSSQ01055099">
    <property type="protein sequence ID" value="MPN09004.1"/>
    <property type="molecule type" value="Genomic_DNA"/>
</dbReference>
<dbReference type="Pfam" id="PF06152">
    <property type="entry name" value="Phage_min_cap2"/>
    <property type="match status" value="1"/>
</dbReference>
<proteinExistence type="predicted"/>
<dbReference type="GO" id="GO:0005198">
    <property type="term" value="F:structural molecule activity"/>
    <property type="evidence" value="ECO:0007669"/>
    <property type="project" value="InterPro"/>
</dbReference>
<evidence type="ECO:0000256" key="1">
    <source>
        <dbReference type="SAM" id="MobiDB-lite"/>
    </source>
</evidence>
<dbReference type="AlphaFoldDB" id="A0A645F8T0"/>
<dbReference type="InterPro" id="IPR009319">
    <property type="entry name" value="Phage_A118_VSP1"/>
</dbReference>
<accession>A0A645F8T0</accession>
<feature type="region of interest" description="Disordered" evidence="1">
    <location>
        <begin position="66"/>
        <end position="91"/>
    </location>
</feature>
<gene>
    <name evidence="2" type="ORF">SDC9_156292</name>
</gene>
<organism evidence="2">
    <name type="scientific">bioreactor metagenome</name>
    <dbReference type="NCBI Taxonomy" id="1076179"/>
    <lineage>
        <taxon>unclassified sequences</taxon>
        <taxon>metagenomes</taxon>
        <taxon>ecological metagenomes</taxon>
    </lineage>
</organism>
<evidence type="ECO:0000313" key="2">
    <source>
        <dbReference type="EMBL" id="MPN09004.1"/>
    </source>
</evidence>
<reference evidence="2" key="1">
    <citation type="submission" date="2019-08" db="EMBL/GenBank/DDBJ databases">
        <authorList>
            <person name="Kucharzyk K."/>
            <person name="Murdoch R.W."/>
            <person name="Higgins S."/>
            <person name="Loffler F."/>
        </authorList>
    </citation>
    <scope>NUCLEOTIDE SEQUENCE</scope>
</reference>
<comment type="caution">
    <text evidence="2">The sequence shown here is derived from an EMBL/GenBank/DDBJ whole genome shotgun (WGS) entry which is preliminary data.</text>
</comment>
<protein>
    <submittedName>
        <fullName evidence="2">Uncharacterized protein</fullName>
    </submittedName>
</protein>
<sequence>MEAKTIEYNGVKLTEYEASQKQRAIERKIRAWKREAEGMSAAGYPNDEALSRVSYWQAKQRDFIKQTGLKRQPEREQIKGRRSNLNEKSAV</sequence>